<comment type="caution">
    <text evidence="2">The sequence shown here is derived from an EMBL/GenBank/DDBJ whole genome shotgun (WGS) entry which is preliminary data.</text>
</comment>
<name>A0AA37BGB2_9ACTN</name>
<organism evidence="2 3">
    <name type="scientific">Planomonospora parontospora</name>
    <dbReference type="NCBI Taxonomy" id="58119"/>
    <lineage>
        <taxon>Bacteria</taxon>
        <taxon>Bacillati</taxon>
        <taxon>Actinomycetota</taxon>
        <taxon>Actinomycetes</taxon>
        <taxon>Streptosporangiales</taxon>
        <taxon>Streptosporangiaceae</taxon>
        <taxon>Planomonospora</taxon>
    </lineage>
</organism>
<proteinExistence type="predicted"/>
<reference evidence="2" key="1">
    <citation type="journal article" date="2014" name="Int. J. Syst. Evol. Microbiol.">
        <title>Complete genome sequence of Corynebacterium casei LMG S-19264T (=DSM 44701T), isolated from a smear-ripened cheese.</title>
        <authorList>
            <consortium name="US DOE Joint Genome Institute (JGI-PGF)"/>
            <person name="Walter F."/>
            <person name="Albersmeier A."/>
            <person name="Kalinowski J."/>
            <person name="Ruckert C."/>
        </authorList>
    </citation>
    <scope>NUCLEOTIDE SEQUENCE</scope>
    <source>
        <strain evidence="2">JCM 3093</strain>
    </source>
</reference>
<dbReference type="EMBL" id="BMQD01000007">
    <property type="protein sequence ID" value="GGK67146.1"/>
    <property type="molecule type" value="Genomic_DNA"/>
</dbReference>
<keyword evidence="1" id="KW-1133">Transmembrane helix</keyword>
<accession>A0AA37BGB2</accession>
<evidence type="ECO:0008006" key="4">
    <source>
        <dbReference type="Google" id="ProtNLM"/>
    </source>
</evidence>
<sequence length="262" mass="27311">MNSTTRAPATVSRTPHTRTAILLIVGAVVVNTAFALLGTAFDYPDVLQYPVEEVLRRFHADRARITGLFLLLATGAALLAPIAVRAARLAGAGLLPRTSAAVGVAAAAVQVVGLLRWPLLVPPLAVTLADPGATAADRAAAVDRFHTLHTVLGQIVGEAFGYLLTAAWTVLIVVALRRGGAGHPVPHRFVLGRFSAGLALLSVPPILAGLLVPLGAPGADLANFIGYVAWSLWLVVFGAGLLRDSRRQARMVTDRGDCGHIA</sequence>
<evidence type="ECO:0000313" key="2">
    <source>
        <dbReference type="EMBL" id="GGK67146.1"/>
    </source>
</evidence>
<keyword evidence="1" id="KW-0472">Membrane</keyword>
<protein>
    <recommendedName>
        <fullName evidence="4">DUF4386 family protein</fullName>
    </recommendedName>
</protein>
<gene>
    <name evidence="2" type="ORF">GCM10010126_28300</name>
</gene>
<reference evidence="2" key="2">
    <citation type="submission" date="2022-09" db="EMBL/GenBank/DDBJ databases">
        <authorList>
            <person name="Sun Q."/>
            <person name="Ohkuma M."/>
        </authorList>
    </citation>
    <scope>NUCLEOTIDE SEQUENCE</scope>
    <source>
        <strain evidence="2">JCM 3093</strain>
    </source>
</reference>
<feature type="transmembrane region" description="Helical" evidence="1">
    <location>
        <begin position="20"/>
        <end position="41"/>
    </location>
</feature>
<keyword evidence="1" id="KW-0812">Transmembrane</keyword>
<evidence type="ECO:0000256" key="1">
    <source>
        <dbReference type="SAM" id="Phobius"/>
    </source>
</evidence>
<feature type="transmembrane region" description="Helical" evidence="1">
    <location>
        <begin position="189"/>
        <end position="212"/>
    </location>
</feature>
<feature type="transmembrane region" description="Helical" evidence="1">
    <location>
        <begin position="65"/>
        <end position="87"/>
    </location>
</feature>
<dbReference type="Proteomes" id="UP000627984">
    <property type="component" value="Unassembled WGS sequence"/>
</dbReference>
<dbReference type="RefSeq" id="WP_191895137.1">
    <property type="nucleotide sequence ID" value="NZ_BMQD01000007.1"/>
</dbReference>
<feature type="transmembrane region" description="Helical" evidence="1">
    <location>
        <begin position="159"/>
        <end position="177"/>
    </location>
</feature>
<feature type="transmembrane region" description="Helical" evidence="1">
    <location>
        <begin position="99"/>
        <end position="119"/>
    </location>
</feature>
<feature type="transmembrane region" description="Helical" evidence="1">
    <location>
        <begin position="224"/>
        <end position="242"/>
    </location>
</feature>
<evidence type="ECO:0000313" key="3">
    <source>
        <dbReference type="Proteomes" id="UP000627984"/>
    </source>
</evidence>
<dbReference type="AlphaFoldDB" id="A0AA37BGB2"/>